<protein>
    <submittedName>
        <fullName evidence="1">Uncharacterized protein</fullName>
    </submittedName>
</protein>
<organism evidence="1 2">
    <name type="scientific">Marasmiellus scandens</name>
    <dbReference type="NCBI Taxonomy" id="2682957"/>
    <lineage>
        <taxon>Eukaryota</taxon>
        <taxon>Fungi</taxon>
        <taxon>Dikarya</taxon>
        <taxon>Basidiomycota</taxon>
        <taxon>Agaricomycotina</taxon>
        <taxon>Agaricomycetes</taxon>
        <taxon>Agaricomycetidae</taxon>
        <taxon>Agaricales</taxon>
        <taxon>Marasmiineae</taxon>
        <taxon>Omphalotaceae</taxon>
        <taxon>Marasmiellus</taxon>
    </lineage>
</organism>
<comment type="caution">
    <text evidence="1">The sequence shown here is derived from an EMBL/GenBank/DDBJ whole genome shotgun (WGS) entry which is preliminary data.</text>
</comment>
<dbReference type="EMBL" id="JBANRG010000014">
    <property type="protein sequence ID" value="KAK7461036.1"/>
    <property type="molecule type" value="Genomic_DNA"/>
</dbReference>
<proteinExistence type="predicted"/>
<keyword evidence="2" id="KW-1185">Reference proteome</keyword>
<name>A0ABR1JLD2_9AGAR</name>
<sequence length="143" mass="15783">MGTEIFAVDVSELSRVVSPLQLEMALYVPPDHSSKVPLESGLSMCVALSNVPGRSASSVSMLRAGDRCVFLESRRLRVMLDDKEDYSVTTKNSLLSYLECLDLSSADAFMVQEVFFDESLSLLVRYKVLEGGDNFVVKFAADE</sequence>
<accession>A0ABR1JLD2</accession>
<evidence type="ECO:0000313" key="2">
    <source>
        <dbReference type="Proteomes" id="UP001498398"/>
    </source>
</evidence>
<evidence type="ECO:0000313" key="1">
    <source>
        <dbReference type="EMBL" id="KAK7461036.1"/>
    </source>
</evidence>
<gene>
    <name evidence="1" type="ORF">VKT23_008964</name>
</gene>
<dbReference type="Proteomes" id="UP001498398">
    <property type="component" value="Unassembled WGS sequence"/>
</dbReference>
<reference evidence="1 2" key="1">
    <citation type="submission" date="2024-01" db="EMBL/GenBank/DDBJ databases">
        <title>A draft genome for the cacao thread blight pathogen Marasmiellus scandens.</title>
        <authorList>
            <person name="Baruah I.K."/>
            <person name="Leung J."/>
            <person name="Bukari Y."/>
            <person name="Amoako-Attah I."/>
            <person name="Meinhardt L.W."/>
            <person name="Bailey B.A."/>
            <person name="Cohen S.P."/>
        </authorList>
    </citation>
    <scope>NUCLEOTIDE SEQUENCE [LARGE SCALE GENOMIC DNA]</scope>
    <source>
        <strain evidence="1 2">GH-19</strain>
    </source>
</reference>